<dbReference type="EMBL" id="CAAALY010030383">
    <property type="protein sequence ID" value="VEL16918.1"/>
    <property type="molecule type" value="Genomic_DNA"/>
</dbReference>
<keyword evidence="2" id="KW-1185">Reference proteome</keyword>
<dbReference type="Proteomes" id="UP000784294">
    <property type="component" value="Unassembled WGS sequence"/>
</dbReference>
<evidence type="ECO:0000313" key="2">
    <source>
        <dbReference type="Proteomes" id="UP000784294"/>
    </source>
</evidence>
<proteinExistence type="predicted"/>
<comment type="caution">
    <text evidence="1">The sequence shown here is derived from an EMBL/GenBank/DDBJ whole genome shotgun (WGS) entry which is preliminary data.</text>
</comment>
<protein>
    <submittedName>
        <fullName evidence="1">Uncharacterized protein</fullName>
    </submittedName>
</protein>
<dbReference type="AlphaFoldDB" id="A0A3S5A7H5"/>
<organism evidence="1 2">
    <name type="scientific">Protopolystoma xenopodis</name>
    <dbReference type="NCBI Taxonomy" id="117903"/>
    <lineage>
        <taxon>Eukaryota</taxon>
        <taxon>Metazoa</taxon>
        <taxon>Spiralia</taxon>
        <taxon>Lophotrochozoa</taxon>
        <taxon>Platyhelminthes</taxon>
        <taxon>Monogenea</taxon>
        <taxon>Polyopisthocotylea</taxon>
        <taxon>Polystomatidea</taxon>
        <taxon>Polystomatidae</taxon>
        <taxon>Protopolystoma</taxon>
    </lineage>
</organism>
<sequence length="236" mass="24750">MPSPIRTTLSGRVELGPEEAIVGVQILRSYTTPQEDLSPNCRTCCGHGGRTGRLRHCNHSPHYTGLPCCANVDMLGLSGCQVNGIGEGGHASCCFGSGGHSLSATNISSGTGGSREVHGGHYDLNHLVGCSFHSCHGDCQVKAPRCSGVEATSFMPESGACGYPVFGSPLTAVVSTFRITVASFASGLLPTSPRVGLRRHIVIPPCRAFGIDLEEVAVSSTIDEVRLNFCVFNHLP</sequence>
<accession>A0A3S5A7H5</accession>
<gene>
    <name evidence="1" type="ORF">PXEA_LOCUS10358</name>
</gene>
<evidence type="ECO:0000313" key="1">
    <source>
        <dbReference type="EMBL" id="VEL16918.1"/>
    </source>
</evidence>
<name>A0A3S5A7H5_9PLAT</name>
<reference evidence="1" key="1">
    <citation type="submission" date="2018-11" db="EMBL/GenBank/DDBJ databases">
        <authorList>
            <consortium name="Pathogen Informatics"/>
        </authorList>
    </citation>
    <scope>NUCLEOTIDE SEQUENCE</scope>
</reference>